<protein>
    <submittedName>
        <fullName evidence="1">Uncharacterized protein</fullName>
    </submittedName>
</protein>
<dbReference type="EMBL" id="BMAW01023693">
    <property type="protein sequence ID" value="GFT84098.1"/>
    <property type="molecule type" value="Genomic_DNA"/>
</dbReference>
<sequence length="101" mass="11225">MIFPSQTFAFRPHQCSLNVDESRGLLLGMCGMRPRSDRDWGEGRESINLKSLQGVANESCKNARIDRLLNWNGWNPVPGLDDLTRGDVARLDTDGGESAPH</sequence>
<dbReference type="Proteomes" id="UP000887013">
    <property type="component" value="Unassembled WGS sequence"/>
</dbReference>
<comment type="caution">
    <text evidence="1">The sequence shown here is derived from an EMBL/GenBank/DDBJ whole genome shotgun (WGS) entry which is preliminary data.</text>
</comment>
<evidence type="ECO:0000313" key="2">
    <source>
        <dbReference type="Proteomes" id="UP000887013"/>
    </source>
</evidence>
<proteinExistence type="predicted"/>
<organism evidence="1 2">
    <name type="scientific">Nephila pilipes</name>
    <name type="common">Giant wood spider</name>
    <name type="synonym">Nephila maculata</name>
    <dbReference type="NCBI Taxonomy" id="299642"/>
    <lineage>
        <taxon>Eukaryota</taxon>
        <taxon>Metazoa</taxon>
        <taxon>Ecdysozoa</taxon>
        <taxon>Arthropoda</taxon>
        <taxon>Chelicerata</taxon>
        <taxon>Arachnida</taxon>
        <taxon>Araneae</taxon>
        <taxon>Araneomorphae</taxon>
        <taxon>Entelegynae</taxon>
        <taxon>Araneoidea</taxon>
        <taxon>Nephilidae</taxon>
        <taxon>Nephila</taxon>
    </lineage>
</organism>
<name>A0A8X6U839_NEPPI</name>
<gene>
    <name evidence="1" type="ORF">NPIL_547901</name>
</gene>
<keyword evidence="2" id="KW-1185">Reference proteome</keyword>
<accession>A0A8X6U839</accession>
<dbReference type="AlphaFoldDB" id="A0A8X6U839"/>
<reference evidence="1" key="1">
    <citation type="submission" date="2020-08" db="EMBL/GenBank/DDBJ databases">
        <title>Multicomponent nature underlies the extraordinary mechanical properties of spider dragline silk.</title>
        <authorList>
            <person name="Kono N."/>
            <person name="Nakamura H."/>
            <person name="Mori M."/>
            <person name="Yoshida Y."/>
            <person name="Ohtoshi R."/>
            <person name="Malay A.D."/>
            <person name="Moran D.A.P."/>
            <person name="Tomita M."/>
            <person name="Numata K."/>
            <person name="Arakawa K."/>
        </authorList>
    </citation>
    <scope>NUCLEOTIDE SEQUENCE</scope>
</reference>
<evidence type="ECO:0000313" key="1">
    <source>
        <dbReference type="EMBL" id="GFT84098.1"/>
    </source>
</evidence>